<evidence type="ECO:0000256" key="4">
    <source>
        <dbReference type="ARBA" id="ARBA00023002"/>
    </source>
</evidence>
<name>A0ABZ0I0J9_9GAMM</name>
<evidence type="ECO:0000313" key="9">
    <source>
        <dbReference type="Proteomes" id="UP001626537"/>
    </source>
</evidence>
<dbReference type="SUPFAM" id="SSF50475">
    <property type="entry name" value="FMN-binding split barrel"/>
    <property type="match status" value="1"/>
</dbReference>
<dbReference type="Pfam" id="PF01243">
    <property type="entry name" value="PNPOx_N"/>
    <property type="match status" value="1"/>
</dbReference>
<feature type="binding site" evidence="5">
    <location>
        <begin position="77"/>
        <end position="78"/>
    </location>
    <ligand>
        <name>FMN</name>
        <dbReference type="ChEBI" id="CHEBI:58210"/>
    </ligand>
</feature>
<dbReference type="InterPro" id="IPR012349">
    <property type="entry name" value="Split_barrel_FMN-bd"/>
</dbReference>
<comment type="catalytic activity">
    <reaction evidence="5">
        <text>pyridoxamine 5'-phosphate + O2 + H2O = pyridoxal 5'-phosphate + H2O2 + NH4(+)</text>
        <dbReference type="Rhea" id="RHEA:15817"/>
        <dbReference type="ChEBI" id="CHEBI:15377"/>
        <dbReference type="ChEBI" id="CHEBI:15379"/>
        <dbReference type="ChEBI" id="CHEBI:16240"/>
        <dbReference type="ChEBI" id="CHEBI:28938"/>
        <dbReference type="ChEBI" id="CHEBI:58451"/>
        <dbReference type="ChEBI" id="CHEBI:597326"/>
        <dbReference type="EC" id="1.4.3.5"/>
    </reaction>
</comment>
<dbReference type="Gene3D" id="2.30.110.10">
    <property type="entry name" value="Electron Transport, Fmn-binding Protein, Chain A"/>
    <property type="match status" value="1"/>
</dbReference>
<feature type="binding site" evidence="5">
    <location>
        <begin position="192"/>
        <end position="194"/>
    </location>
    <ligand>
        <name>substrate</name>
    </ligand>
</feature>
<keyword evidence="4 5" id="KW-0560">Oxidoreductase</keyword>
<keyword evidence="5" id="KW-0664">Pyridoxine biosynthesis</keyword>
<feature type="binding site" evidence="5">
    <location>
        <position position="84"/>
    </location>
    <ligand>
        <name>FMN</name>
        <dbReference type="ChEBI" id="CHEBI:58210"/>
    </ligand>
</feature>
<feature type="binding site" evidence="5">
    <location>
        <position position="132"/>
    </location>
    <ligand>
        <name>substrate</name>
    </ligand>
</feature>
<dbReference type="EC" id="1.4.3.5" evidence="5"/>
<keyword evidence="9" id="KW-1185">Reference proteome</keyword>
<dbReference type="InterPro" id="IPR011576">
    <property type="entry name" value="Pyridox_Oxase_N"/>
</dbReference>
<evidence type="ECO:0000313" key="8">
    <source>
        <dbReference type="EMBL" id="WOJ93054.1"/>
    </source>
</evidence>
<dbReference type="InterPro" id="IPR019576">
    <property type="entry name" value="Pyridoxamine_oxidase_dimer_C"/>
</dbReference>
<feature type="binding site" evidence="5">
    <location>
        <position position="128"/>
    </location>
    <ligand>
        <name>substrate</name>
    </ligand>
</feature>
<dbReference type="Pfam" id="PF10590">
    <property type="entry name" value="PNP_phzG_C"/>
    <property type="match status" value="1"/>
</dbReference>
<dbReference type="InterPro" id="IPR000659">
    <property type="entry name" value="Pyridox_Oxase"/>
</dbReference>
<feature type="binding site" evidence="5">
    <location>
        <position position="196"/>
    </location>
    <ligand>
        <name>FMN</name>
        <dbReference type="ChEBI" id="CHEBI:58210"/>
    </ligand>
</feature>
<accession>A0ABZ0I0J9</accession>
<dbReference type="HAMAP" id="MF_01629">
    <property type="entry name" value="PdxH"/>
    <property type="match status" value="1"/>
</dbReference>
<dbReference type="NCBIfam" id="TIGR00558">
    <property type="entry name" value="pdxH"/>
    <property type="match status" value="1"/>
</dbReference>
<feature type="binding site" evidence="5">
    <location>
        <position position="106"/>
    </location>
    <ligand>
        <name>FMN</name>
        <dbReference type="ChEBI" id="CHEBI:58210"/>
    </ligand>
</feature>
<feature type="binding site" evidence="5">
    <location>
        <position position="67"/>
    </location>
    <ligand>
        <name>substrate</name>
    </ligand>
</feature>
<feature type="binding site" evidence="5">
    <location>
        <position position="186"/>
    </location>
    <ligand>
        <name>FMN</name>
        <dbReference type="ChEBI" id="CHEBI:58210"/>
    </ligand>
</feature>
<comment type="function">
    <text evidence="5">Catalyzes the oxidation of either pyridoxine 5'-phosphate (PNP) or pyridoxamine 5'-phosphate (PMP) into pyridoxal 5'-phosphate (PLP).</text>
</comment>
<comment type="subunit">
    <text evidence="5">Homodimer.</text>
</comment>
<dbReference type="GO" id="GO:0004733">
    <property type="term" value="F:pyridoxamine phosphate oxidase activity"/>
    <property type="evidence" value="ECO:0007669"/>
    <property type="project" value="UniProtKB-EC"/>
</dbReference>
<gene>
    <name evidence="5 8" type="primary">pdxH</name>
    <name evidence="8" type="ORF">R0135_14885</name>
</gene>
<comment type="catalytic activity">
    <reaction evidence="5">
        <text>pyridoxine 5'-phosphate + O2 = pyridoxal 5'-phosphate + H2O2</text>
        <dbReference type="Rhea" id="RHEA:15149"/>
        <dbReference type="ChEBI" id="CHEBI:15379"/>
        <dbReference type="ChEBI" id="CHEBI:16240"/>
        <dbReference type="ChEBI" id="CHEBI:58589"/>
        <dbReference type="ChEBI" id="CHEBI:597326"/>
        <dbReference type="EC" id="1.4.3.5"/>
    </reaction>
</comment>
<keyword evidence="3 5" id="KW-0288">FMN</keyword>
<proteinExistence type="inferred from homology"/>
<keyword evidence="2 5" id="KW-0285">Flavoprotein</keyword>
<comment type="similarity">
    <text evidence="1 5">Belongs to the pyridoxamine 5'-phosphate oxidase family.</text>
</comment>
<evidence type="ECO:0000259" key="7">
    <source>
        <dbReference type="Pfam" id="PF10590"/>
    </source>
</evidence>
<feature type="binding site" evidence="5">
    <location>
        <position position="124"/>
    </location>
    <ligand>
        <name>substrate</name>
    </ligand>
</feature>
<comment type="cofactor">
    <cofactor evidence="5">
        <name>FMN</name>
        <dbReference type="ChEBI" id="CHEBI:58210"/>
    </cofactor>
    <text evidence="5">Binds 1 FMN per subunit.</text>
</comment>
<protein>
    <recommendedName>
        <fullName evidence="5">Pyridoxine/pyridoxamine 5'-phosphate oxidase</fullName>
        <ecNumber evidence="5">1.4.3.5</ecNumber>
    </recommendedName>
    <alternativeName>
        <fullName evidence="5">PNP/PMP oxidase</fullName>
        <shortName evidence="5">PNPOx</shortName>
    </alternativeName>
    <alternativeName>
        <fullName evidence="5">Pyridoxal 5'-phosphate synthase</fullName>
    </alternativeName>
</protein>
<feature type="binding site" evidence="5">
    <location>
        <begin position="62"/>
        <end position="67"/>
    </location>
    <ligand>
        <name>FMN</name>
        <dbReference type="ChEBI" id="CHEBI:58210"/>
    </ligand>
</feature>
<dbReference type="PANTHER" id="PTHR10851:SF0">
    <property type="entry name" value="PYRIDOXINE-5'-PHOSPHATE OXIDASE"/>
    <property type="match status" value="1"/>
</dbReference>
<dbReference type="PANTHER" id="PTHR10851">
    <property type="entry name" value="PYRIDOXINE-5-PHOSPHATE OXIDASE"/>
    <property type="match status" value="1"/>
</dbReference>
<evidence type="ECO:0000256" key="3">
    <source>
        <dbReference type="ARBA" id="ARBA00022643"/>
    </source>
</evidence>
<dbReference type="PIRSF" id="PIRSF000190">
    <property type="entry name" value="Pyd_amn-ph_oxd"/>
    <property type="match status" value="1"/>
</dbReference>
<reference evidence="8 9" key="1">
    <citation type="submission" date="2023-10" db="EMBL/GenBank/DDBJ databases">
        <title>Two novel species belonging to the OM43/NOR5 clade.</title>
        <authorList>
            <person name="Park M."/>
        </authorList>
    </citation>
    <scope>NUCLEOTIDE SEQUENCE [LARGE SCALE GENOMIC DNA]</scope>
    <source>
        <strain evidence="8 9">IMCC43200</strain>
    </source>
</reference>
<dbReference type="RefSeq" id="WP_407347715.1">
    <property type="nucleotide sequence ID" value="NZ_CP136864.1"/>
</dbReference>
<comment type="pathway">
    <text evidence="5">Cofactor metabolism; pyridoxal 5'-phosphate salvage; pyridoxal 5'-phosphate from pyridoxine 5'-phosphate: step 1/1.</text>
</comment>
<evidence type="ECO:0000256" key="2">
    <source>
        <dbReference type="ARBA" id="ARBA00022630"/>
    </source>
</evidence>
<organism evidence="8 9">
    <name type="scientific">Congregibacter variabilis</name>
    <dbReference type="NCBI Taxonomy" id="3081200"/>
    <lineage>
        <taxon>Bacteria</taxon>
        <taxon>Pseudomonadati</taxon>
        <taxon>Pseudomonadota</taxon>
        <taxon>Gammaproteobacteria</taxon>
        <taxon>Cellvibrionales</taxon>
        <taxon>Halieaceae</taxon>
        <taxon>Congregibacter</taxon>
    </lineage>
</organism>
<comment type="caution">
    <text evidence="5">Lacks conserved residue(s) required for the propagation of feature annotation.</text>
</comment>
<dbReference type="PROSITE" id="PS01064">
    <property type="entry name" value="PYRIDOX_OXIDASE"/>
    <property type="match status" value="1"/>
</dbReference>
<feature type="domain" description="Pyridoxamine 5'-phosphate oxidase N-terminal" evidence="6">
    <location>
        <begin position="34"/>
        <end position="160"/>
    </location>
</feature>
<feature type="binding site" evidence="5">
    <location>
        <begin position="141"/>
        <end position="142"/>
    </location>
    <ligand>
        <name>FMN</name>
        <dbReference type="ChEBI" id="CHEBI:58210"/>
    </ligand>
</feature>
<dbReference type="Proteomes" id="UP001626537">
    <property type="component" value="Chromosome"/>
</dbReference>
<sequence length="215" mass="24394">MSGNFESYRREYIAGGLSAEDLCESPIAQFELWLEQAVKAGLSDPTAMALSTIDDQGRPWQRIVLLKGLSDAGFVFYTNFGSDKAAAIEGNPRVSLLFPWNELDRQVIIGGTAQRMSLAESATYFLSRPRESQIAAWASRQSRPIAKRALLEAQVQKLRDKFADGEVPVPDFWGGYRVHPERIEFWQGGEHRLHDRFRYSRDTAQDGWELEQLQP</sequence>
<feature type="domain" description="Pyridoxine 5'-phosphate oxidase dimerisation C-terminal" evidence="7">
    <location>
        <begin position="173"/>
        <end position="215"/>
    </location>
</feature>
<dbReference type="InterPro" id="IPR019740">
    <property type="entry name" value="Pyridox_Oxase_CS"/>
</dbReference>
<dbReference type="NCBIfam" id="NF004231">
    <property type="entry name" value="PRK05679.1"/>
    <property type="match status" value="1"/>
</dbReference>
<evidence type="ECO:0000256" key="1">
    <source>
        <dbReference type="ARBA" id="ARBA00007301"/>
    </source>
</evidence>
<evidence type="ECO:0000256" key="5">
    <source>
        <dbReference type="HAMAP-Rule" id="MF_01629"/>
    </source>
</evidence>
<comment type="pathway">
    <text evidence="5">Cofactor metabolism; pyridoxal 5'-phosphate salvage; pyridoxal 5'-phosphate from pyridoxamine 5'-phosphate: step 1/1.</text>
</comment>
<dbReference type="EMBL" id="CP136864">
    <property type="protein sequence ID" value="WOJ93054.1"/>
    <property type="molecule type" value="Genomic_DNA"/>
</dbReference>
<evidence type="ECO:0000259" key="6">
    <source>
        <dbReference type="Pfam" id="PF01243"/>
    </source>
</evidence>